<keyword evidence="4" id="KW-0130">Cell adhesion</keyword>
<evidence type="ECO:0000313" key="14">
    <source>
        <dbReference type="RefSeq" id="XP_006825741.1"/>
    </source>
</evidence>
<evidence type="ECO:0000256" key="5">
    <source>
        <dbReference type="ARBA" id="ARBA00023157"/>
    </source>
</evidence>
<dbReference type="SMART" id="SM00181">
    <property type="entry name" value="EGF"/>
    <property type="match status" value="14"/>
</dbReference>
<feature type="chain" id="PRO_5046292966" evidence="9">
    <location>
        <begin position="21"/>
        <end position="1063"/>
    </location>
</feature>
<dbReference type="SUPFAM" id="SSF57184">
    <property type="entry name" value="Growth factor receptor domain"/>
    <property type="match status" value="1"/>
</dbReference>
<evidence type="ECO:0000256" key="2">
    <source>
        <dbReference type="ARBA" id="ARBA00022536"/>
    </source>
</evidence>
<evidence type="ECO:0000256" key="8">
    <source>
        <dbReference type="SAM" id="MobiDB-lite"/>
    </source>
</evidence>
<dbReference type="PROSITE" id="PS01187">
    <property type="entry name" value="EGF_CA"/>
    <property type="match status" value="3"/>
</dbReference>
<feature type="domain" description="EGF-like" evidence="10">
    <location>
        <begin position="325"/>
        <end position="361"/>
    </location>
</feature>
<feature type="domain" description="EGF-like" evidence="10">
    <location>
        <begin position="585"/>
        <end position="621"/>
    </location>
</feature>
<dbReference type="InterPro" id="IPR013032">
    <property type="entry name" value="EGF-like_CS"/>
</dbReference>
<dbReference type="InterPro" id="IPR003609">
    <property type="entry name" value="Pan_app"/>
</dbReference>
<evidence type="ECO:0000259" key="11">
    <source>
        <dbReference type="PROSITE" id="PS50060"/>
    </source>
</evidence>
<feature type="domain" description="EGF-like" evidence="10">
    <location>
        <begin position="211"/>
        <end position="247"/>
    </location>
</feature>
<dbReference type="Pfam" id="PF00629">
    <property type="entry name" value="MAM"/>
    <property type="match status" value="2"/>
</dbReference>
<dbReference type="PROSITE" id="PS50026">
    <property type="entry name" value="EGF_3"/>
    <property type="match status" value="14"/>
</dbReference>
<dbReference type="SMART" id="SM00179">
    <property type="entry name" value="EGF_CA"/>
    <property type="match status" value="14"/>
</dbReference>
<evidence type="ECO:0000256" key="3">
    <source>
        <dbReference type="ARBA" id="ARBA00022737"/>
    </source>
</evidence>
<feature type="domain" description="EGF-like" evidence="10">
    <location>
        <begin position="401"/>
        <end position="437"/>
    </location>
</feature>
<dbReference type="RefSeq" id="XP_006825741.1">
    <property type="nucleotide sequence ID" value="XM_006825678.1"/>
</dbReference>
<feature type="disulfide bond" evidence="7">
    <location>
        <begin position="85"/>
        <end position="94"/>
    </location>
</feature>
<dbReference type="InterPro" id="IPR009030">
    <property type="entry name" value="Growth_fac_rcpt_cys_sf"/>
</dbReference>
<feature type="domain" description="EGF-like" evidence="10">
    <location>
        <begin position="173"/>
        <end position="209"/>
    </location>
</feature>
<evidence type="ECO:0000259" key="12">
    <source>
        <dbReference type="PROSITE" id="PS50948"/>
    </source>
</evidence>
<feature type="disulfide bond" evidence="7">
    <location>
        <begin position="427"/>
        <end position="436"/>
    </location>
</feature>
<dbReference type="InterPro" id="IPR000742">
    <property type="entry name" value="EGF"/>
</dbReference>
<dbReference type="PANTHER" id="PTHR12916:SF9">
    <property type="entry name" value="NEUROGENIC LOCUS NOTCH HOMOLOG PROTEIN 1-RELATED"/>
    <property type="match status" value="1"/>
</dbReference>
<feature type="domain" description="Apple" evidence="12">
    <location>
        <begin position="620"/>
        <end position="715"/>
    </location>
</feature>
<dbReference type="PROSITE" id="PS50948">
    <property type="entry name" value="PAN"/>
    <property type="match status" value="1"/>
</dbReference>
<dbReference type="InterPro" id="IPR013320">
    <property type="entry name" value="ConA-like_dom_sf"/>
</dbReference>
<feature type="domain" description="EGF-like" evidence="10">
    <location>
        <begin position="59"/>
        <end position="95"/>
    </location>
</feature>
<keyword evidence="3" id="KW-0677">Repeat</keyword>
<feature type="domain" description="EGF-like" evidence="10">
    <location>
        <begin position="97"/>
        <end position="133"/>
    </location>
</feature>
<evidence type="ECO:0000256" key="9">
    <source>
        <dbReference type="SAM" id="SignalP"/>
    </source>
</evidence>
<evidence type="ECO:0000256" key="7">
    <source>
        <dbReference type="PROSITE-ProRule" id="PRU00076"/>
    </source>
</evidence>
<dbReference type="InterPro" id="IPR001881">
    <property type="entry name" value="EGF-like_Ca-bd_dom"/>
</dbReference>
<dbReference type="SUPFAM" id="SSF57414">
    <property type="entry name" value="Hairpin loop containing domain-like"/>
    <property type="match status" value="1"/>
</dbReference>
<feature type="disulfide bond" evidence="7">
    <location>
        <begin position="237"/>
        <end position="246"/>
    </location>
</feature>
<dbReference type="Gene3D" id="2.10.25.10">
    <property type="entry name" value="Laminin"/>
    <property type="match status" value="14"/>
</dbReference>
<dbReference type="SMART" id="SM00137">
    <property type="entry name" value="MAM"/>
    <property type="match status" value="2"/>
</dbReference>
<feature type="disulfide bond" evidence="7">
    <location>
        <begin position="611"/>
        <end position="620"/>
    </location>
</feature>
<feature type="disulfide bond" evidence="7">
    <location>
        <begin position="199"/>
        <end position="208"/>
    </location>
</feature>
<dbReference type="GeneID" id="100373899"/>
<feature type="domain" description="EGF-like" evidence="10">
    <location>
        <begin position="509"/>
        <end position="545"/>
    </location>
</feature>
<feature type="domain" description="MAM" evidence="11">
    <location>
        <begin position="886"/>
        <end position="1055"/>
    </location>
</feature>
<evidence type="ECO:0000313" key="13">
    <source>
        <dbReference type="Proteomes" id="UP000694865"/>
    </source>
</evidence>
<dbReference type="InterPro" id="IPR000152">
    <property type="entry name" value="EGF-type_Asp/Asn_hydroxyl_site"/>
</dbReference>
<evidence type="ECO:0000259" key="10">
    <source>
        <dbReference type="PROSITE" id="PS50026"/>
    </source>
</evidence>
<dbReference type="Pfam" id="PF07645">
    <property type="entry name" value="EGF_CA"/>
    <property type="match status" value="1"/>
</dbReference>
<feature type="domain" description="EGF-like" evidence="10">
    <location>
        <begin position="287"/>
        <end position="323"/>
    </location>
</feature>
<feature type="disulfide bond" evidence="7">
    <location>
        <begin position="123"/>
        <end position="132"/>
    </location>
</feature>
<feature type="disulfide bond" evidence="7">
    <location>
        <begin position="161"/>
        <end position="170"/>
    </location>
</feature>
<dbReference type="Pfam" id="PF12661">
    <property type="entry name" value="hEGF"/>
    <property type="match status" value="1"/>
</dbReference>
<evidence type="ECO:0000256" key="6">
    <source>
        <dbReference type="ARBA" id="ARBA00023180"/>
    </source>
</evidence>
<dbReference type="Gene3D" id="2.60.120.200">
    <property type="match status" value="2"/>
</dbReference>
<feature type="signal peptide" evidence="9">
    <location>
        <begin position="1"/>
        <end position="20"/>
    </location>
</feature>
<keyword evidence="2 7" id="KW-0245">EGF-like domain</keyword>
<feature type="domain" description="EGF-like" evidence="10">
    <location>
        <begin position="135"/>
        <end position="171"/>
    </location>
</feature>
<dbReference type="Pfam" id="PF00008">
    <property type="entry name" value="EGF"/>
    <property type="match status" value="6"/>
</dbReference>
<name>A0ABM0N0F0_SACKO</name>
<dbReference type="CDD" id="cd06263">
    <property type="entry name" value="MAM"/>
    <property type="match status" value="2"/>
</dbReference>
<dbReference type="SMART" id="SM00473">
    <property type="entry name" value="PAN_AP"/>
    <property type="match status" value="1"/>
</dbReference>
<feature type="disulfide bond" evidence="7">
    <location>
        <begin position="351"/>
        <end position="360"/>
    </location>
</feature>
<dbReference type="InterPro" id="IPR049883">
    <property type="entry name" value="NOTCH1_EGF-like"/>
</dbReference>
<dbReference type="CDD" id="cd00054">
    <property type="entry name" value="EGF_CA"/>
    <property type="match status" value="13"/>
</dbReference>
<gene>
    <name evidence="14" type="primary">LOC100373899</name>
</gene>
<evidence type="ECO:0000256" key="1">
    <source>
        <dbReference type="ARBA" id="ARBA00009738"/>
    </source>
</evidence>
<reference evidence="14" key="1">
    <citation type="submission" date="2025-08" db="UniProtKB">
        <authorList>
            <consortium name="RefSeq"/>
        </authorList>
    </citation>
    <scope>IDENTIFICATION</scope>
    <source>
        <tissue evidence="14">Testes</tissue>
    </source>
</reference>
<dbReference type="InterPro" id="IPR018097">
    <property type="entry name" value="EGF_Ca-bd_CS"/>
</dbReference>
<dbReference type="Pfam" id="PF25024">
    <property type="entry name" value="EGF_TEN"/>
    <property type="match status" value="1"/>
</dbReference>
<feature type="disulfide bond" evidence="7">
    <location>
        <begin position="497"/>
        <end position="506"/>
    </location>
</feature>
<feature type="disulfide bond" evidence="7">
    <location>
        <begin position="389"/>
        <end position="398"/>
    </location>
</feature>
<feature type="region of interest" description="Disordered" evidence="8">
    <location>
        <begin position="911"/>
        <end position="930"/>
    </location>
</feature>
<dbReference type="PROSITE" id="PS00022">
    <property type="entry name" value="EGF_1"/>
    <property type="match status" value="13"/>
</dbReference>
<dbReference type="SUPFAM" id="SSF49899">
    <property type="entry name" value="Concanavalin A-like lectins/glucanases"/>
    <property type="match status" value="2"/>
</dbReference>
<dbReference type="PROSITE" id="PS01186">
    <property type="entry name" value="EGF_2"/>
    <property type="match status" value="12"/>
</dbReference>
<dbReference type="PROSITE" id="PS50060">
    <property type="entry name" value="MAM_2"/>
    <property type="match status" value="2"/>
</dbReference>
<feature type="domain" description="EGF-like" evidence="10">
    <location>
        <begin position="249"/>
        <end position="285"/>
    </location>
</feature>
<comment type="similarity">
    <text evidence="1">Belongs to the nephronectin family.</text>
</comment>
<feature type="disulfide bond" evidence="7">
    <location>
        <begin position="313"/>
        <end position="322"/>
    </location>
</feature>
<keyword evidence="13" id="KW-1185">Reference proteome</keyword>
<dbReference type="InterPro" id="IPR000998">
    <property type="entry name" value="MAM_dom"/>
</dbReference>
<feature type="domain" description="EGF-like" evidence="10">
    <location>
        <begin position="547"/>
        <end position="581"/>
    </location>
</feature>
<keyword evidence="6" id="KW-0325">Glycoprotein</keyword>
<proteinExistence type="inferred from homology"/>
<feature type="region of interest" description="Disordered" evidence="8">
    <location>
        <begin position="1034"/>
        <end position="1063"/>
    </location>
</feature>
<evidence type="ECO:0000256" key="4">
    <source>
        <dbReference type="ARBA" id="ARBA00022889"/>
    </source>
</evidence>
<comment type="caution">
    <text evidence="7">Lacks conserved residue(s) required for the propagation of feature annotation.</text>
</comment>
<feature type="domain" description="EGF-like" evidence="10">
    <location>
        <begin position="471"/>
        <end position="507"/>
    </location>
</feature>
<dbReference type="SUPFAM" id="SSF57196">
    <property type="entry name" value="EGF/Laminin"/>
    <property type="match status" value="11"/>
</dbReference>
<keyword evidence="9" id="KW-0732">Signal</keyword>
<keyword evidence="5 7" id="KW-1015">Disulfide bond</keyword>
<accession>A0ABM0N0F0</accession>
<dbReference type="PROSITE" id="PS00010">
    <property type="entry name" value="ASX_HYDROXYL"/>
    <property type="match status" value="13"/>
</dbReference>
<organism evidence="13 14">
    <name type="scientific">Saccoglossus kowalevskii</name>
    <name type="common">Acorn worm</name>
    <dbReference type="NCBI Taxonomy" id="10224"/>
    <lineage>
        <taxon>Eukaryota</taxon>
        <taxon>Metazoa</taxon>
        <taxon>Hemichordata</taxon>
        <taxon>Enteropneusta</taxon>
        <taxon>Harrimaniidae</taxon>
        <taxon>Saccoglossus</taxon>
    </lineage>
</organism>
<feature type="disulfide bond" evidence="7">
    <location>
        <begin position="275"/>
        <end position="284"/>
    </location>
</feature>
<dbReference type="PANTHER" id="PTHR12916">
    <property type="entry name" value="CYTOCHROME C OXIDASE POLYPEPTIDE VIC-2"/>
    <property type="match status" value="1"/>
</dbReference>
<sequence>MELVLMILIVTDVVVKMVMQENIVKSHRNELRPLEAKQRMSVKGKSFILHLVFSNEEQDINDCEPNPCQNGGVCTDGVNMFSCNCPDGYQGSLCGGDTDECSTSPCANGAICLNRFGGFECECAPGFSGTLCNTDIDECVSSPCTNGSTCSDQINGYLCRCAPGFTGARCDENIDECLSDPCINGGTCFDGANSFSCSCVLGYEGELCQTKLNNCDPEPCLNGGTCQDMPDGFICMCPVGFDGDHCGTNIDDCLDAPCQNGAACVDGLNDFTCSCVIGYEGKTCEENPDDCSVDACKNGGTCVDGLGTYHCDCIPGYEGDDCSIDTDDCQDAQCENGAQCVDMVDDFLCQCPNGFIGKTCSSEINECSSGPCQHGGTCADAVGSYSCTCTEGYTGVNCEEEIDECSSNPCQNGGTCADAVSGYSCTCTEGYRGVNCEEEIPTLAPPPPPPPPMNVAVETIGGVLVTDLPADVGPCESYPCKNEGTCDGTSGIVVCACADGWQGPTCEEEINECDSGPCHNGADCSDRLNDYYCECPDGYGGKQCDDPASACLSNPCHHGGTCNDFGDHYACDCPPGLTGCECESPIDLCESNPCSHDGTCINHRTTFECMCAYGHTGETCEDDEEVVDPVPAGDTPPLDQFMLTEGTELPNFDYEIHKGVNAEKCAEICLGRKNYLCRSFEIVMGGVCALQKHTPFTSGHFLHSNPDKQYYERVIPGNIECDFENQEICGYKPRKIDSTFVRFTGPTPAQRTGPEKDHTTGTGFYMYMAVKNQHPESLARLYSPISPPTDSTTLTFFYHNFGSGVERPLGGEIKVYIVPQDADPEGIEPIWTQQGSESPDWLKAQMQLSSRLPFQVVFEGIRGPTPKSEVAIDDVSISESPVADTINCNFEDPYRCGYRNDPSADFNWYWQDGPTPTPDTGPDEDHTTGTQEGHFMYAEPTDREPGQHARVFSPVNQPYNGPFEFFYHMDCGGTLNIFVVTGDGEMGAPIWSKQGDFGKEWFRGVANVVASEPFKLAFEAVRGESDCSDVAFDDVRIPDPGEILPPEDEPQPCSDSDSEKKKK</sequence>
<feature type="domain" description="EGF-like" evidence="10">
    <location>
        <begin position="363"/>
        <end position="399"/>
    </location>
</feature>
<feature type="disulfide bond" evidence="7">
    <location>
        <begin position="535"/>
        <end position="544"/>
    </location>
</feature>
<dbReference type="PRINTS" id="PR00010">
    <property type="entry name" value="EGFBLOOD"/>
</dbReference>
<protein>
    <submittedName>
        <fullName evidence="14">Neurogenic locus Notch protein-like</fullName>
    </submittedName>
</protein>
<dbReference type="Proteomes" id="UP000694865">
    <property type="component" value="Unplaced"/>
</dbReference>
<feature type="domain" description="MAM" evidence="11">
    <location>
        <begin position="719"/>
        <end position="890"/>
    </location>
</feature>